<proteinExistence type="predicted"/>
<dbReference type="PANTHER" id="PTHR43278">
    <property type="entry name" value="NAD(P)H-DEPENDENT FMN-CONTAINING OXIDOREDUCTASE YWQN-RELATED"/>
    <property type="match status" value="1"/>
</dbReference>
<keyword evidence="5" id="KW-1185">Reference proteome</keyword>
<evidence type="ECO:0000259" key="3">
    <source>
        <dbReference type="Pfam" id="PF03358"/>
    </source>
</evidence>
<dbReference type="Pfam" id="PF03358">
    <property type="entry name" value="FMN_red"/>
    <property type="match status" value="1"/>
</dbReference>
<protein>
    <submittedName>
        <fullName evidence="4">Flavodoxin family protein</fullName>
    </submittedName>
</protein>
<sequence>MRTKAASSSHFDRTEECGMKKNILVLVGSPRPKGNSQVLAEAFAAAAREKGHETEVLRVSGMKIAGCQACERCWKKDGLPCVQQDDMQKLYPKLNVADMIVFAAPIYYFGFPAQLKAVIDRFYPLCHGDDKRRAFADKESALILCGASEEEDDFEPAVANYEVMADYLGWEDRGILVASGLGDIGDAAKSEWLEAARDLAMDL</sequence>
<accession>A0A498CM63</accession>
<comment type="caution">
    <text evidence="4">The sequence shown here is derived from an EMBL/GenBank/DDBJ whole genome shotgun (WGS) entry which is preliminary data.</text>
</comment>
<evidence type="ECO:0000256" key="2">
    <source>
        <dbReference type="ARBA" id="ARBA00022643"/>
    </source>
</evidence>
<keyword evidence="1" id="KW-0285">Flavoprotein</keyword>
<dbReference type="InterPro" id="IPR051796">
    <property type="entry name" value="ISF_SsuE-like"/>
</dbReference>
<dbReference type="GO" id="GO:0016491">
    <property type="term" value="F:oxidoreductase activity"/>
    <property type="evidence" value="ECO:0007669"/>
    <property type="project" value="InterPro"/>
</dbReference>
<dbReference type="EMBL" id="RCHT01000008">
    <property type="protein sequence ID" value="RLL11641.1"/>
    <property type="molecule type" value="Genomic_DNA"/>
</dbReference>
<evidence type="ECO:0000313" key="5">
    <source>
        <dbReference type="Proteomes" id="UP000276301"/>
    </source>
</evidence>
<name>A0A498CM63_9FIRM</name>
<dbReference type="Proteomes" id="UP000276301">
    <property type="component" value="Unassembled WGS sequence"/>
</dbReference>
<dbReference type="Gene3D" id="3.40.50.360">
    <property type="match status" value="1"/>
</dbReference>
<dbReference type="AlphaFoldDB" id="A0A498CM63"/>
<dbReference type="InterPro" id="IPR029039">
    <property type="entry name" value="Flavoprotein-like_sf"/>
</dbReference>
<dbReference type="SUPFAM" id="SSF52218">
    <property type="entry name" value="Flavoproteins"/>
    <property type="match status" value="1"/>
</dbReference>
<reference evidence="4 5" key="1">
    <citation type="submission" date="2018-10" db="EMBL/GenBank/DDBJ databases">
        <title>Anaerotruncus faecis sp. nov., isolated from human feces.</title>
        <authorList>
            <person name="Wang Y.-J."/>
        </authorList>
    </citation>
    <scope>NUCLEOTIDE SEQUENCE [LARGE SCALE GENOMIC DNA]</scope>
    <source>
        <strain evidence="4 5">22A2-44</strain>
    </source>
</reference>
<keyword evidence="2" id="KW-0288">FMN</keyword>
<evidence type="ECO:0000313" key="4">
    <source>
        <dbReference type="EMBL" id="RLL11641.1"/>
    </source>
</evidence>
<dbReference type="PANTHER" id="PTHR43278:SF2">
    <property type="entry name" value="IRON-SULFUR FLAVOPROTEIN"/>
    <property type="match status" value="1"/>
</dbReference>
<evidence type="ECO:0000256" key="1">
    <source>
        <dbReference type="ARBA" id="ARBA00022630"/>
    </source>
</evidence>
<gene>
    <name evidence="4" type="ORF">D4A47_07000</name>
</gene>
<feature type="domain" description="NADPH-dependent FMN reductase-like" evidence="3">
    <location>
        <begin position="22"/>
        <end position="148"/>
    </location>
</feature>
<organism evidence="4 5">
    <name type="scientific">Anaerotruncus massiliensis</name>
    <name type="common">ex Liu et al. 2021</name>
    <dbReference type="NCBI Taxonomy" id="2321404"/>
    <lineage>
        <taxon>Bacteria</taxon>
        <taxon>Bacillati</taxon>
        <taxon>Bacillota</taxon>
        <taxon>Clostridia</taxon>
        <taxon>Eubacteriales</taxon>
        <taxon>Oscillospiraceae</taxon>
        <taxon>Anaerotruncus</taxon>
    </lineage>
</organism>
<dbReference type="InterPro" id="IPR005025">
    <property type="entry name" value="FMN_Rdtase-like_dom"/>
</dbReference>